<accession>A0A9D9DBS5</accession>
<reference evidence="2" key="1">
    <citation type="submission" date="2020-10" db="EMBL/GenBank/DDBJ databases">
        <authorList>
            <person name="Gilroy R."/>
        </authorList>
    </citation>
    <scope>NUCLEOTIDE SEQUENCE</scope>
    <source>
        <strain evidence="2">17213</strain>
    </source>
</reference>
<dbReference type="Pfam" id="PF11658">
    <property type="entry name" value="CBP_BcsG"/>
    <property type="match status" value="1"/>
</dbReference>
<sequence>MRAQTYAALNALSWWNVYFILKFLLGVNQLIDFEPLYNLLLLCLLLLPLKYRLLHYLRQALAIPSGVILAYHESYQPGLSAFTANAAGVGDFDLGFVADFLLSALNFTYVGIVALVLLLFLLLQDYLRFTFLSCAAVLYLTLQP</sequence>
<protein>
    <submittedName>
        <fullName evidence="2">Cellulose biosynthesis protein BcsG</fullName>
    </submittedName>
</protein>
<keyword evidence="1" id="KW-0472">Membrane</keyword>
<organism evidence="2 3">
    <name type="scientific">Candidatus Avisuccinivibrio stercorigallinarum</name>
    <dbReference type="NCBI Taxonomy" id="2840704"/>
    <lineage>
        <taxon>Bacteria</taxon>
        <taxon>Pseudomonadati</taxon>
        <taxon>Pseudomonadota</taxon>
        <taxon>Gammaproteobacteria</taxon>
        <taxon>Aeromonadales</taxon>
        <taxon>Succinivibrionaceae</taxon>
        <taxon>Succinivibrionaceae incertae sedis</taxon>
        <taxon>Candidatus Avisuccinivibrio</taxon>
    </lineage>
</organism>
<feature type="transmembrane region" description="Helical" evidence="1">
    <location>
        <begin position="12"/>
        <end position="31"/>
    </location>
</feature>
<keyword evidence="1" id="KW-0812">Transmembrane</keyword>
<name>A0A9D9DBS5_9GAMM</name>
<dbReference type="Proteomes" id="UP000823631">
    <property type="component" value="Unassembled WGS sequence"/>
</dbReference>
<dbReference type="InterPro" id="IPR017744">
    <property type="entry name" value="BcsG"/>
</dbReference>
<gene>
    <name evidence="2" type="primary">bcsG</name>
    <name evidence="2" type="ORF">IAB19_03715</name>
</gene>
<dbReference type="EMBL" id="JADINH010000078">
    <property type="protein sequence ID" value="MBO8415473.1"/>
    <property type="molecule type" value="Genomic_DNA"/>
</dbReference>
<evidence type="ECO:0000256" key="1">
    <source>
        <dbReference type="SAM" id="Phobius"/>
    </source>
</evidence>
<comment type="caution">
    <text evidence="2">The sequence shown here is derived from an EMBL/GenBank/DDBJ whole genome shotgun (WGS) entry which is preliminary data.</text>
</comment>
<reference evidence="2" key="2">
    <citation type="journal article" date="2021" name="PeerJ">
        <title>Extensive microbial diversity within the chicken gut microbiome revealed by metagenomics and culture.</title>
        <authorList>
            <person name="Gilroy R."/>
            <person name="Ravi A."/>
            <person name="Getino M."/>
            <person name="Pursley I."/>
            <person name="Horton D.L."/>
            <person name="Alikhan N.F."/>
            <person name="Baker D."/>
            <person name="Gharbi K."/>
            <person name="Hall N."/>
            <person name="Watson M."/>
            <person name="Adriaenssens E.M."/>
            <person name="Foster-Nyarko E."/>
            <person name="Jarju S."/>
            <person name="Secka A."/>
            <person name="Antonio M."/>
            <person name="Oren A."/>
            <person name="Chaudhuri R.R."/>
            <person name="La Ragione R."/>
            <person name="Hildebrand F."/>
            <person name="Pallen M.J."/>
        </authorList>
    </citation>
    <scope>NUCLEOTIDE SEQUENCE</scope>
    <source>
        <strain evidence="2">17213</strain>
    </source>
</reference>
<feature type="transmembrane region" description="Helical" evidence="1">
    <location>
        <begin position="100"/>
        <end position="120"/>
    </location>
</feature>
<evidence type="ECO:0000313" key="3">
    <source>
        <dbReference type="Proteomes" id="UP000823631"/>
    </source>
</evidence>
<evidence type="ECO:0000313" key="2">
    <source>
        <dbReference type="EMBL" id="MBO8415473.1"/>
    </source>
</evidence>
<proteinExistence type="predicted"/>
<feature type="non-terminal residue" evidence="2">
    <location>
        <position position="144"/>
    </location>
</feature>
<keyword evidence="1" id="KW-1133">Transmembrane helix</keyword>
<dbReference type="AlphaFoldDB" id="A0A9D9DBS5"/>